<dbReference type="InterPro" id="IPR037523">
    <property type="entry name" value="VOC_core"/>
</dbReference>
<gene>
    <name evidence="2" type="ORF">SAMN04487944_11799</name>
</gene>
<evidence type="ECO:0000313" key="2">
    <source>
        <dbReference type="EMBL" id="SES08648.1"/>
    </source>
</evidence>
<proteinExistence type="predicted"/>
<accession>A0A1H9UH91</accession>
<dbReference type="AlphaFoldDB" id="A0A1H9UH91"/>
<reference evidence="2 3" key="1">
    <citation type="submission" date="2016-10" db="EMBL/GenBank/DDBJ databases">
        <authorList>
            <person name="de Groot N.N."/>
        </authorList>
    </citation>
    <scope>NUCLEOTIDE SEQUENCE [LARGE SCALE GENOMIC DNA]</scope>
    <source>
        <strain evidence="2 3">CGMCC 1.7727</strain>
    </source>
</reference>
<keyword evidence="3" id="KW-1185">Reference proteome</keyword>
<evidence type="ECO:0000259" key="1">
    <source>
        <dbReference type="PROSITE" id="PS51819"/>
    </source>
</evidence>
<name>A0A1H9UH91_9BACI</name>
<dbReference type="CDD" id="cd06587">
    <property type="entry name" value="VOC"/>
    <property type="match status" value="1"/>
</dbReference>
<organism evidence="2 3">
    <name type="scientific">Gracilibacillus ureilyticus</name>
    <dbReference type="NCBI Taxonomy" id="531814"/>
    <lineage>
        <taxon>Bacteria</taxon>
        <taxon>Bacillati</taxon>
        <taxon>Bacillota</taxon>
        <taxon>Bacilli</taxon>
        <taxon>Bacillales</taxon>
        <taxon>Bacillaceae</taxon>
        <taxon>Gracilibacillus</taxon>
    </lineage>
</organism>
<dbReference type="EMBL" id="FOGL01000017">
    <property type="protein sequence ID" value="SES08648.1"/>
    <property type="molecule type" value="Genomic_DNA"/>
</dbReference>
<dbReference type="PROSITE" id="PS51819">
    <property type="entry name" value="VOC"/>
    <property type="match status" value="1"/>
</dbReference>
<feature type="domain" description="VOC" evidence="1">
    <location>
        <begin position="19"/>
        <end position="141"/>
    </location>
</feature>
<dbReference type="InterPro" id="IPR004360">
    <property type="entry name" value="Glyas_Fos-R_dOase_dom"/>
</dbReference>
<dbReference type="SUPFAM" id="SSF54593">
    <property type="entry name" value="Glyoxalase/Bleomycin resistance protein/Dihydroxybiphenyl dioxygenase"/>
    <property type="match status" value="1"/>
</dbReference>
<protein>
    <submittedName>
        <fullName evidence="2">Glyoxalase-like domain-containing protein</fullName>
    </submittedName>
</protein>
<dbReference type="InterPro" id="IPR029068">
    <property type="entry name" value="Glyas_Bleomycin-R_OHBP_Dase"/>
</dbReference>
<dbReference type="Gene3D" id="3.10.180.10">
    <property type="entry name" value="2,3-Dihydroxybiphenyl 1,2-Dioxygenase, domain 1"/>
    <property type="match status" value="1"/>
</dbReference>
<dbReference type="Proteomes" id="UP000199687">
    <property type="component" value="Unassembled WGS sequence"/>
</dbReference>
<dbReference type="STRING" id="531814.SAMN04487944_11799"/>
<dbReference type="Pfam" id="PF00903">
    <property type="entry name" value="Glyoxalase"/>
    <property type="match status" value="1"/>
</dbReference>
<evidence type="ECO:0000313" key="3">
    <source>
        <dbReference type="Proteomes" id="UP000199687"/>
    </source>
</evidence>
<sequence>MIFVWHIYENGGGRPVKHKLERVGTNYIPVRNVEVSAAWYVEKLGGELSYKDEDKAIINLADQSFFLVRAKDHQTANFIDKHGEEQFSLTFEVDGMEALVEIHQDFMEAGIIVGEIENRGHAGRNFVFQDLDGNKFDVWSELARK</sequence>